<dbReference type="EnsemblPlants" id="Solyc06g074610.1.1">
    <property type="protein sequence ID" value="Solyc06g074610.1.1"/>
    <property type="gene ID" value="Solyc06g074610.1"/>
</dbReference>
<organism evidence="1">
    <name type="scientific">Solanum lycopersicum</name>
    <name type="common">Tomato</name>
    <name type="synonym">Lycopersicon esculentum</name>
    <dbReference type="NCBI Taxonomy" id="4081"/>
    <lineage>
        <taxon>Eukaryota</taxon>
        <taxon>Viridiplantae</taxon>
        <taxon>Streptophyta</taxon>
        <taxon>Embryophyta</taxon>
        <taxon>Tracheophyta</taxon>
        <taxon>Spermatophyta</taxon>
        <taxon>Magnoliopsida</taxon>
        <taxon>eudicotyledons</taxon>
        <taxon>Gunneridae</taxon>
        <taxon>Pentapetalae</taxon>
        <taxon>asterids</taxon>
        <taxon>lamiids</taxon>
        <taxon>Solanales</taxon>
        <taxon>Solanaceae</taxon>
        <taxon>Solanoideae</taxon>
        <taxon>Solaneae</taxon>
        <taxon>Solanum</taxon>
        <taxon>Solanum subgen. Lycopersicon</taxon>
    </lineage>
</organism>
<reference evidence="1" key="1">
    <citation type="journal article" date="2012" name="Nature">
        <title>The tomato genome sequence provides insights into fleshy fruit evolution.</title>
        <authorList>
            <consortium name="Tomato Genome Consortium"/>
        </authorList>
    </citation>
    <scope>NUCLEOTIDE SEQUENCE [LARGE SCALE GENOMIC DNA]</scope>
    <source>
        <strain evidence="1">cv. Heinz 1706</strain>
    </source>
</reference>
<dbReference type="InParanoid" id="K4C9H9"/>
<evidence type="ECO:0000313" key="2">
    <source>
        <dbReference type="Proteomes" id="UP000004994"/>
    </source>
</evidence>
<dbReference type="Proteomes" id="UP000004994">
    <property type="component" value="Chromosome 6"/>
</dbReference>
<protein>
    <submittedName>
        <fullName evidence="1">Uncharacterized protein</fullName>
    </submittedName>
</protein>
<dbReference type="Gramene" id="Solyc06g074610.1.1">
    <property type="protein sequence ID" value="Solyc06g074610.1.1"/>
    <property type="gene ID" value="Solyc06g074610.1"/>
</dbReference>
<evidence type="ECO:0000313" key="1">
    <source>
        <dbReference type="EnsemblPlants" id="Solyc06g074610.1.1"/>
    </source>
</evidence>
<proteinExistence type="predicted"/>
<sequence>MGKALCCGEQPLLPTPGYHSMSGIVARLVSYFGSKAC</sequence>
<dbReference type="HOGENOM" id="CLU_3352054_0_0_1"/>
<dbReference type="PaxDb" id="4081-Solyc06g074610.1.1"/>
<keyword evidence="2" id="KW-1185">Reference proteome</keyword>
<name>K4C9H9_SOLLC</name>
<accession>K4C9H9</accession>
<reference evidence="1" key="2">
    <citation type="submission" date="2015-06" db="UniProtKB">
        <authorList>
            <consortium name="EnsemblPlants"/>
        </authorList>
    </citation>
    <scope>IDENTIFICATION</scope>
    <source>
        <strain evidence="1">cv. Heinz 1706</strain>
    </source>
</reference>
<dbReference type="AlphaFoldDB" id="K4C9H9"/>